<dbReference type="Proteomes" id="UP000002051">
    <property type="component" value="Unassembled WGS sequence"/>
</dbReference>
<dbReference type="PaxDb" id="3880-AES61202"/>
<reference evidence="1 3" key="2">
    <citation type="journal article" date="2014" name="BMC Genomics">
        <title>An improved genome release (version Mt4.0) for the model legume Medicago truncatula.</title>
        <authorList>
            <person name="Tang H."/>
            <person name="Krishnakumar V."/>
            <person name="Bidwell S."/>
            <person name="Rosen B."/>
            <person name="Chan A."/>
            <person name="Zhou S."/>
            <person name="Gentzbittel L."/>
            <person name="Childs K.L."/>
            <person name="Yandell M."/>
            <person name="Gundlach H."/>
            <person name="Mayer K.F."/>
            <person name="Schwartz D.C."/>
            <person name="Town C.D."/>
        </authorList>
    </citation>
    <scope>GENOME REANNOTATION</scope>
    <source>
        <strain evidence="2 3">cv. Jemalong A17</strain>
    </source>
</reference>
<evidence type="ECO:0000313" key="1">
    <source>
        <dbReference type="EMBL" id="AES61202.1"/>
    </source>
</evidence>
<dbReference type="EMBL" id="CM001217">
    <property type="protein sequence ID" value="AES61202.1"/>
    <property type="molecule type" value="Genomic_DNA"/>
</dbReference>
<evidence type="ECO:0000313" key="3">
    <source>
        <dbReference type="Proteomes" id="UP000002051"/>
    </source>
</evidence>
<reference evidence="1 3" key="1">
    <citation type="journal article" date="2011" name="Nature">
        <title>The Medicago genome provides insight into the evolution of rhizobial symbioses.</title>
        <authorList>
            <person name="Young N.D."/>
            <person name="Debelle F."/>
            <person name="Oldroyd G.E."/>
            <person name="Geurts R."/>
            <person name="Cannon S.B."/>
            <person name="Udvardi M.K."/>
            <person name="Benedito V.A."/>
            <person name="Mayer K.F."/>
            <person name="Gouzy J."/>
            <person name="Schoof H."/>
            <person name="Van de Peer Y."/>
            <person name="Proost S."/>
            <person name="Cook D.R."/>
            <person name="Meyers B.C."/>
            <person name="Spannagl M."/>
            <person name="Cheung F."/>
            <person name="De Mita S."/>
            <person name="Krishnakumar V."/>
            <person name="Gundlach H."/>
            <person name="Zhou S."/>
            <person name="Mudge J."/>
            <person name="Bharti A.K."/>
            <person name="Murray J.D."/>
            <person name="Naoumkina M.A."/>
            <person name="Rosen B."/>
            <person name="Silverstein K.A."/>
            <person name="Tang H."/>
            <person name="Rombauts S."/>
            <person name="Zhao P.X."/>
            <person name="Zhou P."/>
            <person name="Barbe V."/>
            <person name="Bardou P."/>
            <person name="Bechner M."/>
            <person name="Bellec A."/>
            <person name="Berger A."/>
            <person name="Berges H."/>
            <person name="Bidwell S."/>
            <person name="Bisseling T."/>
            <person name="Choisne N."/>
            <person name="Couloux A."/>
            <person name="Denny R."/>
            <person name="Deshpande S."/>
            <person name="Dai X."/>
            <person name="Doyle J.J."/>
            <person name="Dudez A.M."/>
            <person name="Farmer A.D."/>
            <person name="Fouteau S."/>
            <person name="Franken C."/>
            <person name="Gibelin C."/>
            <person name="Gish J."/>
            <person name="Goldstein S."/>
            <person name="Gonzalez A.J."/>
            <person name="Green P.J."/>
            <person name="Hallab A."/>
            <person name="Hartog M."/>
            <person name="Hua A."/>
            <person name="Humphray S.J."/>
            <person name="Jeong D.H."/>
            <person name="Jing Y."/>
            <person name="Jocker A."/>
            <person name="Kenton S.M."/>
            <person name="Kim D.J."/>
            <person name="Klee K."/>
            <person name="Lai H."/>
            <person name="Lang C."/>
            <person name="Lin S."/>
            <person name="Macmil S.L."/>
            <person name="Magdelenat G."/>
            <person name="Matthews L."/>
            <person name="McCorrison J."/>
            <person name="Monaghan E.L."/>
            <person name="Mun J.H."/>
            <person name="Najar F.Z."/>
            <person name="Nicholson C."/>
            <person name="Noirot C."/>
            <person name="O'Bleness M."/>
            <person name="Paule C.R."/>
            <person name="Poulain J."/>
            <person name="Prion F."/>
            <person name="Qin B."/>
            <person name="Qu C."/>
            <person name="Retzel E.F."/>
            <person name="Riddle C."/>
            <person name="Sallet E."/>
            <person name="Samain S."/>
            <person name="Samson N."/>
            <person name="Sanders I."/>
            <person name="Saurat O."/>
            <person name="Scarpelli C."/>
            <person name="Schiex T."/>
            <person name="Segurens B."/>
            <person name="Severin A.J."/>
            <person name="Sherrier D.J."/>
            <person name="Shi R."/>
            <person name="Sims S."/>
            <person name="Singer S.R."/>
            <person name="Sinharoy S."/>
            <person name="Sterck L."/>
            <person name="Viollet A."/>
            <person name="Wang B.B."/>
            <person name="Wang K."/>
            <person name="Wang M."/>
            <person name="Wang X."/>
            <person name="Warfsmann J."/>
            <person name="Weissenbach J."/>
            <person name="White D.D."/>
            <person name="White J.D."/>
            <person name="Wiley G.B."/>
            <person name="Wincker P."/>
            <person name="Xing Y."/>
            <person name="Yang L."/>
            <person name="Yao Z."/>
            <person name="Ying F."/>
            <person name="Zhai J."/>
            <person name="Zhou L."/>
            <person name="Zuber A."/>
            <person name="Denarie J."/>
            <person name="Dixon R.A."/>
            <person name="May G.D."/>
            <person name="Schwartz D.C."/>
            <person name="Rogers J."/>
            <person name="Quetier F."/>
            <person name="Town C.D."/>
            <person name="Roe B.A."/>
        </authorList>
    </citation>
    <scope>NUCLEOTIDE SEQUENCE [LARGE SCALE GENOMIC DNA]</scope>
    <source>
        <strain evidence="1">A17</strain>
        <strain evidence="2 3">cv. Jemalong A17</strain>
    </source>
</reference>
<dbReference type="HOGENOM" id="CLU_3035330_0_0_1"/>
<sequence>MTKKPVSETRLCLQNAVFLKLEFRASTADENHVSAFNFSSDREIKGEKNDEVEET</sequence>
<keyword evidence="3" id="KW-1185">Reference proteome</keyword>
<accession>G7I695</accession>
<protein>
    <submittedName>
        <fullName evidence="1 2">Uncharacterized protein</fullName>
    </submittedName>
</protein>
<dbReference type="EnsemblPlants" id="AES61202">
    <property type="protein sequence ID" value="AES61202"/>
    <property type="gene ID" value="MTR_1g080000"/>
</dbReference>
<reference evidence="2" key="3">
    <citation type="submission" date="2015-04" db="UniProtKB">
        <authorList>
            <consortium name="EnsemblPlants"/>
        </authorList>
    </citation>
    <scope>IDENTIFICATION</scope>
    <source>
        <strain evidence="2">cv. Jemalong A17</strain>
    </source>
</reference>
<organism evidence="1 3">
    <name type="scientific">Medicago truncatula</name>
    <name type="common">Barrel medic</name>
    <name type="synonym">Medicago tribuloides</name>
    <dbReference type="NCBI Taxonomy" id="3880"/>
    <lineage>
        <taxon>Eukaryota</taxon>
        <taxon>Viridiplantae</taxon>
        <taxon>Streptophyta</taxon>
        <taxon>Embryophyta</taxon>
        <taxon>Tracheophyta</taxon>
        <taxon>Spermatophyta</taxon>
        <taxon>Magnoliopsida</taxon>
        <taxon>eudicotyledons</taxon>
        <taxon>Gunneridae</taxon>
        <taxon>Pentapetalae</taxon>
        <taxon>rosids</taxon>
        <taxon>fabids</taxon>
        <taxon>Fabales</taxon>
        <taxon>Fabaceae</taxon>
        <taxon>Papilionoideae</taxon>
        <taxon>50 kb inversion clade</taxon>
        <taxon>NPAAA clade</taxon>
        <taxon>Hologalegina</taxon>
        <taxon>IRL clade</taxon>
        <taxon>Trifolieae</taxon>
        <taxon>Medicago</taxon>
    </lineage>
</organism>
<dbReference type="AlphaFoldDB" id="G7I695"/>
<gene>
    <name evidence="1" type="ordered locus">MTR_1g080000</name>
</gene>
<name>G7I695_MEDTR</name>
<evidence type="ECO:0000313" key="2">
    <source>
        <dbReference type="EnsemblPlants" id="AES61202"/>
    </source>
</evidence>
<proteinExistence type="predicted"/>